<dbReference type="PANTHER" id="PTHR30222">
    <property type="entry name" value="SPERMIDINE/PUTRESCINE-BINDING PERIPLASMIC PROTEIN"/>
    <property type="match status" value="1"/>
</dbReference>
<dbReference type="PROSITE" id="PS51257">
    <property type="entry name" value="PROKAR_LIPOPROTEIN"/>
    <property type="match status" value="1"/>
</dbReference>
<dbReference type="PRINTS" id="PR00909">
    <property type="entry name" value="SPERMDNBNDNG"/>
</dbReference>
<comment type="caution">
    <text evidence="5">The sequence shown here is derived from an EMBL/GenBank/DDBJ whole genome shotgun (WGS) entry which is preliminary data.</text>
</comment>
<dbReference type="GO" id="GO:0042597">
    <property type="term" value="C:periplasmic space"/>
    <property type="evidence" value="ECO:0007669"/>
    <property type="project" value="UniProtKB-SubCell"/>
</dbReference>
<evidence type="ECO:0000256" key="4">
    <source>
        <dbReference type="ARBA" id="ARBA00022764"/>
    </source>
</evidence>
<name>A0A644X0R4_9ZZZZ</name>
<dbReference type="InterPro" id="IPR006059">
    <property type="entry name" value="SBP"/>
</dbReference>
<organism evidence="5">
    <name type="scientific">bioreactor metagenome</name>
    <dbReference type="NCBI Taxonomy" id="1076179"/>
    <lineage>
        <taxon>unclassified sequences</taxon>
        <taxon>metagenomes</taxon>
        <taxon>ecological metagenomes</taxon>
    </lineage>
</organism>
<accession>A0A644X0R4</accession>
<dbReference type="PANTHER" id="PTHR30222:SF17">
    <property type="entry name" value="SPERMIDINE_PUTRESCINE-BINDING PERIPLASMIC PROTEIN"/>
    <property type="match status" value="1"/>
</dbReference>
<dbReference type="InterPro" id="IPR001188">
    <property type="entry name" value="Sperm_putr-bd"/>
</dbReference>
<keyword evidence="2" id="KW-0813">Transport</keyword>
<reference evidence="5" key="1">
    <citation type="submission" date="2019-08" db="EMBL/GenBank/DDBJ databases">
        <authorList>
            <person name="Kucharzyk K."/>
            <person name="Murdoch R.W."/>
            <person name="Higgins S."/>
            <person name="Loffler F."/>
        </authorList>
    </citation>
    <scope>NUCLEOTIDE SEQUENCE</scope>
</reference>
<dbReference type="AlphaFoldDB" id="A0A644X0R4"/>
<evidence type="ECO:0000256" key="1">
    <source>
        <dbReference type="ARBA" id="ARBA00004418"/>
    </source>
</evidence>
<keyword evidence="4" id="KW-0574">Periplasm</keyword>
<keyword evidence="3" id="KW-0732">Signal</keyword>
<protein>
    <submittedName>
        <fullName evidence="5">Spermidine/putrescine-binding periplasmic protein</fullName>
    </submittedName>
</protein>
<comment type="subcellular location">
    <subcellularLocation>
        <location evidence="1">Periplasm</location>
    </subcellularLocation>
</comment>
<dbReference type="GO" id="GO:0015846">
    <property type="term" value="P:polyamine transport"/>
    <property type="evidence" value="ECO:0007669"/>
    <property type="project" value="InterPro"/>
</dbReference>
<dbReference type="EMBL" id="VSSQ01001597">
    <property type="protein sequence ID" value="MPM09669.1"/>
    <property type="molecule type" value="Genomic_DNA"/>
</dbReference>
<gene>
    <name evidence="5" type="primary">potD_7</name>
    <name evidence="5" type="ORF">SDC9_55991</name>
</gene>
<proteinExistence type="predicted"/>
<evidence type="ECO:0000256" key="3">
    <source>
        <dbReference type="ARBA" id="ARBA00022729"/>
    </source>
</evidence>
<dbReference type="Gene3D" id="3.40.190.10">
    <property type="entry name" value="Periplasmic binding protein-like II"/>
    <property type="match status" value="2"/>
</dbReference>
<sequence>MSKPTTKHLILALALVVLGSLLFLGCSKTTENNTTGSKKLYVYNWSYYTPDSVVESFEKEFGVDVVLDYFASNEEMFAKLMASGSAGYDVIFPSGDYVSIMKNLNMLEKLDVSKMPNLQYITDFALSKAYYDPKMEYSVPYYLGATGIAVNTKMVKEYEKTWNIFGDTRLAGRMVMMDDMREVLGDALAYLGYSVNTTNPAELEAARKLVNDKWKPNLVKFDAEGFAKSFASGEYWVSHGYAEAIFEEIPESQWADIDFFLPIDGGPMYFDSMCIPKGARNYDLALEFINYIHKPENYAQFLDRFHFPASVNTEAEKYRTTTPFYTVEMLENYELKDDLGPNLEMYNKAWETIRYVN</sequence>
<evidence type="ECO:0000256" key="2">
    <source>
        <dbReference type="ARBA" id="ARBA00022448"/>
    </source>
</evidence>
<dbReference type="GO" id="GO:0019808">
    <property type="term" value="F:polyamine binding"/>
    <property type="evidence" value="ECO:0007669"/>
    <property type="project" value="InterPro"/>
</dbReference>
<evidence type="ECO:0000313" key="5">
    <source>
        <dbReference type="EMBL" id="MPM09669.1"/>
    </source>
</evidence>
<dbReference type="Pfam" id="PF13416">
    <property type="entry name" value="SBP_bac_8"/>
    <property type="match status" value="1"/>
</dbReference>
<dbReference type="PIRSF" id="PIRSF019574">
    <property type="entry name" value="Periplasmic_polyamine_BP"/>
    <property type="match status" value="1"/>
</dbReference>
<dbReference type="SUPFAM" id="SSF53850">
    <property type="entry name" value="Periplasmic binding protein-like II"/>
    <property type="match status" value="1"/>
</dbReference>